<gene>
    <name evidence="1" type="ORF">E3N84_08460</name>
</gene>
<sequence length="224" mass="23897">MKIVEVTVDVRSAEDAAAFYGTVLGLPVSREPGAAVVKAGRTRLVFRDNAEAQGCHHFAFTIPANSLTAAKHWVADRADILAKGDDDEFEYGAGWNARSFYFAGPEGSVLEFIIRRDLCNDSDGDFTAADIECVSEVGVAVPHVLATVDLLAGAGIEPYGLTPRDRFAPVGTIDGLIILVTPDRPWFPADDLLSKQSRILIDATDAHPGVYPLGEAAVLTVGND</sequence>
<dbReference type="Proteomes" id="UP000298488">
    <property type="component" value="Unassembled WGS sequence"/>
</dbReference>
<keyword evidence="2" id="KW-1185">Reference proteome</keyword>
<dbReference type="SUPFAM" id="SSF54593">
    <property type="entry name" value="Glyoxalase/Bleomycin resistance protein/Dihydroxybiphenyl dioxygenase"/>
    <property type="match status" value="1"/>
</dbReference>
<dbReference type="Gene3D" id="3.10.180.10">
    <property type="entry name" value="2,3-Dihydroxybiphenyl 1,2-Dioxygenase, domain 1"/>
    <property type="match status" value="1"/>
</dbReference>
<dbReference type="CDD" id="cd06587">
    <property type="entry name" value="VOC"/>
    <property type="match status" value="1"/>
</dbReference>
<evidence type="ECO:0000313" key="1">
    <source>
        <dbReference type="EMBL" id="TFB80073.1"/>
    </source>
</evidence>
<dbReference type="OrthoDB" id="9798430at2"/>
<organism evidence="1 2">
    <name type="scientific">Terrimesophilobacter mesophilus</name>
    <dbReference type="NCBI Taxonomy" id="433647"/>
    <lineage>
        <taxon>Bacteria</taxon>
        <taxon>Bacillati</taxon>
        <taxon>Actinomycetota</taxon>
        <taxon>Actinomycetes</taxon>
        <taxon>Micrococcales</taxon>
        <taxon>Microbacteriaceae</taxon>
        <taxon>Terrimesophilobacter</taxon>
    </lineage>
</organism>
<dbReference type="InterPro" id="IPR041581">
    <property type="entry name" value="Glyoxalase_6"/>
</dbReference>
<reference evidence="1 2" key="1">
    <citation type="submission" date="2019-03" db="EMBL/GenBank/DDBJ databases">
        <title>Genomics of glacier-inhabiting Cryobacterium strains.</title>
        <authorList>
            <person name="Liu Q."/>
            <person name="Xin Y.-H."/>
        </authorList>
    </citation>
    <scope>NUCLEOTIDE SEQUENCE [LARGE SCALE GENOMIC DNA]</scope>
    <source>
        <strain evidence="1 2">CGMCC 1.10440</strain>
    </source>
</reference>
<dbReference type="PROSITE" id="PS51819">
    <property type="entry name" value="VOC"/>
    <property type="match status" value="1"/>
</dbReference>
<accession>A0A4R8VB96</accession>
<dbReference type="AlphaFoldDB" id="A0A4R8VB96"/>
<protein>
    <submittedName>
        <fullName evidence="1">VOC family protein</fullName>
    </submittedName>
</protein>
<dbReference type="InterPro" id="IPR037523">
    <property type="entry name" value="VOC_core"/>
</dbReference>
<proteinExistence type="predicted"/>
<name>A0A4R8VB96_9MICO</name>
<comment type="caution">
    <text evidence="1">The sequence shown here is derived from an EMBL/GenBank/DDBJ whole genome shotgun (WGS) entry which is preliminary data.</text>
</comment>
<evidence type="ECO:0000313" key="2">
    <source>
        <dbReference type="Proteomes" id="UP000298488"/>
    </source>
</evidence>
<dbReference type="RefSeq" id="WP_104095941.1">
    <property type="nucleotide sequence ID" value="NZ_JACHBP010000001.1"/>
</dbReference>
<dbReference type="EMBL" id="SOFI01000003">
    <property type="protein sequence ID" value="TFB80073.1"/>
    <property type="molecule type" value="Genomic_DNA"/>
</dbReference>
<dbReference type="InterPro" id="IPR029068">
    <property type="entry name" value="Glyas_Bleomycin-R_OHBP_Dase"/>
</dbReference>
<dbReference type="Pfam" id="PF18029">
    <property type="entry name" value="Glyoxalase_6"/>
    <property type="match status" value="1"/>
</dbReference>